<dbReference type="AlphaFoldDB" id="A0A2G8RSD2"/>
<accession>A0A2G8RSD2</accession>
<organism evidence="1 2">
    <name type="scientific">Ganoderma sinense ZZ0214-1</name>
    <dbReference type="NCBI Taxonomy" id="1077348"/>
    <lineage>
        <taxon>Eukaryota</taxon>
        <taxon>Fungi</taxon>
        <taxon>Dikarya</taxon>
        <taxon>Basidiomycota</taxon>
        <taxon>Agaricomycotina</taxon>
        <taxon>Agaricomycetes</taxon>
        <taxon>Polyporales</taxon>
        <taxon>Polyporaceae</taxon>
        <taxon>Ganoderma</taxon>
    </lineage>
</organism>
<evidence type="ECO:0000313" key="1">
    <source>
        <dbReference type="EMBL" id="PIL24420.1"/>
    </source>
</evidence>
<keyword evidence="2" id="KW-1185">Reference proteome</keyword>
<sequence>MILTRIPFSHSNSRGFPLINLETISRTSVSEVRSILSSLNIPMELVLHIMAIAEYCPTLRTQRPDTVKIAAGLYHNTEACWAAKLYLVSPPLPRAPEDTLFWRVRKVTWELEGRDQGRSNQRRGEYRGACSWYDACIFRPLQAQAAEGIQNFADLTEIDGIDRTFTDPRRGMFAVQELLGAAGWTMVPHGDSNELTWRLQNNRIADSRYKRHVFEWSVDRRGVAADAKHRGSCDGEGFVEALRPGDRIGIWMRAQYRGWKCHTKMASVSVMYEFR</sequence>
<dbReference type="OrthoDB" id="66095at2759"/>
<evidence type="ECO:0000313" key="2">
    <source>
        <dbReference type="Proteomes" id="UP000230002"/>
    </source>
</evidence>
<name>A0A2G8RSD2_9APHY</name>
<protein>
    <submittedName>
        <fullName evidence="1">Uncharacterized protein</fullName>
    </submittedName>
</protein>
<dbReference type="STRING" id="1077348.A0A2G8RSD2"/>
<proteinExistence type="predicted"/>
<dbReference type="EMBL" id="AYKW01000067">
    <property type="protein sequence ID" value="PIL24420.1"/>
    <property type="molecule type" value="Genomic_DNA"/>
</dbReference>
<comment type="caution">
    <text evidence="1">The sequence shown here is derived from an EMBL/GenBank/DDBJ whole genome shotgun (WGS) entry which is preliminary data.</text>
</comment>
<reference evidence="1 2" key="1">
    <citation type="journal article" date="2015" name="Sci. Rep.">
        <title>Chromosome-level genome map provides insights into diverse defense mechanisms in the medicinal fungus Ganoderma sinense.</title>
        <authorList>
            <person name="Zhu Y."/>
            <person name="Xu J."/>
            <person name="Sun C."/>
            <person name="Zhou S."/>
            <person name="Xu H."/>
            <person name="Nelson D.R."/>
            <person name="Qian J."/>
            <person name="Song J."/>
            <person name="Luo H."/>
            <person name="Xiang L."/>
            <person name="Li Y."/>
            <person name="Xu Z."/>
            <person name="Ji A."/>
            <person name="Wang L."/>
            <person name="Lu S."/>
            <person name="Hayward A."/>
            <person name="Sun W."/>
            <person name="Li X."/>
            <person name="Schwartz D.C."/>
            <person name="Wang Y."/>
            <person name="Chen S."/>
        </authorList>
    </citation>
    <scope>NUCLEOTIDE SEQUENCE [LARGE SCALE GENOMIC DNA]</scope>
    <source>
        <strain evidence="1 2">ZZ0214-1</strain>
    </source>
</reference>
<dbReference type="Proteomes" id="UP000230002">
    <property type="component" value="Unassembled WGS sequence"/>
</dbReference>
<gene>
    <name evidence="1" type="ORF">GSI_14174</name>
</gene>